<dbReference type="EMBL" id="CP053073">
    <property type="protein sequence ID" value="QJR15310.1"/>
    <property type="molecule type" value="Genomic_DNA"/>
</dbReference>
<dbReference type="KEGG" id="upl:DSM104440_02129"/>
<evidence type="ECO:0000259" key="2">
    <source>
        <dbReference type="Pfam" id="PF03872"/>
    </source>
</evidence>
<dbReference type="Pfam" id="PF03872">
    <property type="entry name" value="RseA_N"/>
    <property type="match status" value="1"/>
</dbReference>
<organism evidence="3 4">
    <name type="scientific">Usitatibacter palustris</name>
    <dbReference type="NCBI Taxonomy" id="2732487"/>
    <lineage>
        <taxon>Bacteria</taxon>
        <taxon>Pseudomonadati</taxon>
        <taxon>Pseudomonadota</taxon>
        <taxon>Betaproteobacteria</taxon>
        <taxon>Nitrosomonadales</taxon>
        <taxon>Usitatibacteraceae</taxon>
        <taxon>Usitatibacter</taxon>
    </lineage>
</organism>
<dbReference type="InterPro" id="IPR036147">
    <property type="entry name" value="Anti-sigma_E_RseA_N_sf"/>
</dbReference>
<dbReference type="InterPro" id="IPR005572">
    <property type="entry name" value="Anti-sigma_E_RseA_N"/>
</dbReference>
<proteinExistence type="predicted"/>
<keyword evidence="1" id="KW-1133">Transmembrane helix</keyword>
<dbReference type="GO" id="GO:0016989">
    <property type="term" value="F:sigma factor antagonist activity"/>
    <property type="evidence" value="ECO:0007669"/>
    <property type="project" value="InterPro"/>
</dbReference>
<dbReference type="InParanoid" id="A0A6M4H705"/>
<dbReference type="PANTHER" id="PTHR38104">
    <property type="match status" value="1"/>
</dbReference>
<dbReference type="Proteomes" id="UP000503096">
    <property type="component" value="Chromosome"/>
</dbReference>
<dbReference type="FunCoup" id="A0A6M4H705">
    <property type="interactions" value="27"/>
</dbReference>
<dbReference type="InterPro" id="IPR052383">
    <property type="entry name" value="Anti-sigma-E_RseA-like"/>
</dbReference>
<sequence length="179" mass="18669">MKQNISNLMDGELESHESGQAIQACCKDPDAMRVWDEYHLIGDVMRGDVPRALPFTGRVISDLSKEPTVLAPRRLPPMANIVRISLAAAASVATIGVVGWIGFQQGGIGSAGPTVVRGPAPVQGSLATVAVNEPTAAVATKAAATGAVVQPAPDIHDYLVAHRQTPSAEFYRPVAAKGP</sequence>
<evidence type="ECO:0000313" key="4">
    <source>
        <dbReference type="Proteomes" id="UP000503096"/>
    </source>
</evidence>
<evidence type="ECO:0000313" key="3">
    <source>
        <dbReference type="EMBL" id="QJR15310.1"/>
    </source>
</evidence>
<protein>
    <recommendedName>
        <fullName evidence="2">Anti sigma-E protein RseA N-terminal domain-containing protein</fullName>
    </recommendedName>
</protein>
<dbReference type="RefSeq" id="WP_171162472.1">
    <property type="nucleotide sequence ID" value="NZ_CP053073.1"/>
</dbReference>
<dbReference type="AlphaFoldDB" id="A0A6M4H705"/>
<feature type="domain" description="Anti sigma-E protein RseA N-terminal" evidence="2">
    <location>
        <begin position="2"/>
        <end position="75"/>
    </location>
</feature>
<keyword evidence="4" id="KW-1185">Reference proteome</keyword>
<gene>
    <name evidence="3" type="ORF">DSM104440_02129</name>
</gene>
<evidence type="ECO:0000256" key="1">
    <source>
        <dbReference type="SAM" id="Phobius"/>
    </source>
</evidence>
<dbReference type="PANTHER" id="PTHR38104:SF1">
    <property type="entry name" value="ANTI-SIGMA-E FACTOR RSEA"/>
    <property type="match status" value="1"/>
</dbReference>
<name>A0A6M4H705_9PROT</name>
<accession>A0A6M4H705</accession>
<dbReference type="SUPFAM" id="SSF89069">
    <property type="entry name" value="N-terminal, cytoplasmic domain of anti-sigmaE factor RseA"/>
    <property type="match status" value="1"/>
</dbReference>
<keyword evidence="1" id="KW-0812">Transmembrane</keyword>
<reference evidence="3 4" key="1">
    <citation type="submission" date="2020-04" db="EMBL/GenBank/DDBJ databases">
        <title>Usitatibacter rugosus gen. nov., sp. nov. and Usitatibacter palustris sp. nov., novel members of Usitatibacteraceae fam. nov. within the order Nitrosomonadales isolated from soil.</title>
        <authorList>
            <person name="Huber K.J."/>
            <person name="Neumann-Schaal M."/>
            <person name="Geppert A."/>
            <person name="Luckner M."/>
            <person name="Wanner G."/>
            <person name="Overmann J."/>
        </authorList>
    </citation>
    <scope>NUCLEOTIDE SEQUENCE [LARGE SCALE GENOMIC DNA]</scope>
    <source>
        <strain evidence="3 4">Swamp67</strain>
    </source>
</reference>
<dbReference type="CDD" id="cd16328">
    <property type="entry name" value="RseA_N"/>
    <property type="match status" value="1"/>
</dbReference>
<feature type="transmembrane region" description="Helical" evidence="1">
    <location>
        <begin position="81"/>
        <end position="103"/>
    </location>
</feature>
<keyword evidence="1" id="KW-0472">Membrane</keyword>
<dbReference type="Gene3D" id="1.10.10.880">
    <property type="entry name" value="Anti sigma-E protein RseA, N-terminal domain"/>
    <property type="match status" value="1"/>
</dbReference>